<reference evidence="1" key="1">
    <citation type="journal article" date="2020" name="Stud. Mycol.">
        <title>101 Dothideomycetes genomes: a test case for predicting lifestyles and emergence of pathogens.</title>
        <authorList>
            <person name="Haridas S."/>
            <person name="Albert R."/>
            <person name="Binder M."/>
            <person name="Bloem J."/>
            <person name="Labutti K."/>
            <person name="Salamov A."/>
            <person name="Andreopoulos B."/>
            <person name="Baker S."/>
            <person name="Barry K."/>
            <person name="Bills G."/>
            <person name="Bluhm B."/>
            <person name="Cannon C."/>
            <person name="Castanera R."/>
            <person name="Culley D."/>
            <person name="Daum C."/>
            <person name="Ezra D."/>
            <person name="Gonzalez J."/>
            <person name="Henrissat B."/>
            <person name="Kuo A."/>
            <person name="Liang C."/>
            <person name="Lipzen A."/>
            <person name="Lutzoni F."/>
            <person name="Magnuson J."/>
            <person name="Mondo S."/>
            <person name="Nolan M."/>
            <person name="Ohm R."/>
            <person name="Pangilinan J."/>
            <person name="Park H.-J."/>
            <person name="Ramirez L."/>
            <person name="Alfaro M."/>
            <person name="Sun H."/>
            <person name="Tritt A."/>
            <person name="Yoshinaga Y."/>
            <person name="Zwiers L.-H."/>
            <person name="Turgeon B."/>
            <person name="Goodwin S."/>
            <person name="Spatafora J."/>
            <person name="Crous P."/>
            <person name="Grigoriev I."/>
        </authorList>
    </citation>
    <scope>NUCLEOTIDE SEQUENCE</scope>
    <source>
        <strain evidence="1">CBS 627.86</strain>
    </source>
</reference>
<dbReference type="EMBL" id="ML977310">
    <property type="protein sequence ID" value="KAF2122572.1"/>
    <property type="molecule type" value="Genomic_DNA"/>
</dbReference>
<proteinExistence type="predicted"/>
<protein>
    <recommendedName>
        <fullName evidence="3">Sulfatase-modifying factor enzyme domain-containing protein</fullName>
    </recommendedName>
</protein>
<evidence type="ECO:0000313" key="1">
    <source>
        <dbReference type="EMBL" id="KAF2122572.1"/>
    </source>
</evidence>
<dbReference type="OrthoDB" id="659at2759"/>
<sequence>MPGQVWEWCSTLWGEDMASPTYKYPYRSDDGREVIDRARNDASGAARRVLL</sequence>
<accession>A0A6A5ZS74</accession>
<gene>
    <name evidence="1" type="ORF">BDV96DRAFT_561009</name>
</gene>
<name>A0A6A5ZS74_9PLEO</name>
<organism evidence="1 2">
    <name type="scientific">Lophiotrema nucula</name>
    <dbReference type="NCBI Taxonomy" id="690887"/>
    <lineage>
        <taxon>Eukaryota</taxon>
        <taxon>Fungi</taxon>
        <taxon>Dikarya</taxon>
        <taxon>Ascomycota</taxon>
        <taxon>Pezizomycotina</taxon>
        <taxon>Dothideomycetes</taxon>
        <taxon>Pleosporomycetidae</taxon>
        <taxon>Pleosporales</taxon>
        <taxon>Lophiotremataceae</taxon>
        <taxon>Lophiotrema</taxon>
    </lineage>
</organism>
<dbReference type="AlphaFoldDB" id="A0A6A5ZS74"/>
<evidence type="ECO:0000313" key="2">
    <source>
        <dbReference type="Proteomes" id="UP000799770"/>
    </source>
</evidence>
<evidence type="ECO:0008006" key="3">
    <source>
        <dbReference type="Google" id="ProtNLM"/>
    </source>
</evidence>
<dbReference type="Proteomes" id="UP000799770">
    <property type="component" value="Unassembled WGS sequence"/>
</dbReference>
<keyword evidence="2" id="KW-1185">Reference proteome</keyword>